<dbReference type="EMBL" id="MU152528">
    <property type="protein sequence ID" value="KAF9440434.1"/>
    <property type="molecule type" value="Genomic_DNA"/>
</dbReference>
<dbReference type="AlphaFoldDB" id="A0A9P5WWS0"/>
<sequence>CFECGEIGYIAHQCPKQNWVSSSSGNHPPRTRINNIELSTIQEAEDLQELAESTEILEILDVGIMGPHCRDLHQSLSGCCKGNPKSTPPIPPTPADMACPNVCSCINCSAQHAVDDRCCSYWCHCFNHDWIKLQSTWDATARKAPTSIPTGPPPPLPSALPCLASHWPCSNAVCANSVPDTIQPPLPPPSPFPHCP</sequence>
<evidence type="ECO:0000256" key="1">
    <source>
        <dbReference type="PROSITE-ProRule" id="PRU00047"/>
    </source>
</evidence>
<gene>
    <name evidence="3" type="ORF">P691DRAFT_687693</name>
</gene>
<name>A0A9P5WWS0_9AGAR</name>
<protein>
    <recommendedName>
        <fullName evidence="2">CCHC-type domain-containing protein</fullName>
    </recommendedName>
</protein>
<feature type="non-terminal residue" evidence="3">
    <location>
        <position position="1"/>
    </location>
</feature>
<reference evidence="3" key="1">
    <citation type="submission" date="2020-11" db="EMBL/GenBank/DDBJ databases">
        <authorList>
            <consortium name="DOE Joint Genome Institute"/>
            <person name="Ahrendt S."/>
            <person name="Riley R."/>
            <person name="Andreopoulos W."/>
            <person name="Labutti K."/>
            <person name="Pangilinan J."/>
            <person name="Ruiz-Duenas F.J."/>
            <person name="Barrasa J.M."/>
            <person name="Sanchez-Garcia M."/>
            <person name="Camarero S."/>
            <person name="Miyauchi S."/>
            <person name="Serrano A."/>
            <person name="Linde D."/>
            <person name="Babiker R."/>
            <person name="Drula E."/>
            <person name="Ayuso-Fernandez I."/>
            <person name="Pacheco R."/>
            <person name="Padilla G."/>
            <person name="Ferreira P."/>
            <person name="Barriuso J."/>
            <person name="Kellner H."/>
            <person name="Castanera R."/>
            <person name="Alfaro M."/>
            <person name="Ramirez L."/>
            <person name="Pisabarro A.G."/>
            <person name="Kuo A."/>
            <person name="Tritt A."/>
            <person name="Lipzen A."/>
            <person name="He G."/>
            <person name="Yan M."/>
            <person name="Ng V."/>
            <person name="Cullen D."/>
            <person name="Martin F."/>
            <person name="Rosso M.-N."/>
            <person name="Henrissat B."/>
            <person name="Hibbett D."/>
            <person name="Martinez A.T."/>
            <person name="Grigoriev I.V."/>
        </authorList>
    </citation>
    <scope>NUCLEOTIDE SEQUENCE</scope>
    <source>
        <strain evidence="3">MF-IS2</strain>
    </source>
</reference>
<feature type="domain" description="CCHC-type" evidence="2">
    <location>
        <begin position="1"/>
        <end position="16"/>
    </location>
</feature>
<keyword evidence="1" id="KW-0479">Metal-binding</keyword>
<keyword evidence="1" id="KW-0862">Zinc</keyword>
<organism evidence="3 4">
    <name type="scientific">Macrolepiota fuliginosa MF-IS2</name>
    <dbReference type="NCBI Taxonomy" id="1400762"/>
    <lineage>
        <taxon>Eukaryota</taxon>
        <taxon>Fungi</taxon>
        <taxon>Dikarya</taxon>
        <taxon>Basidiomycota</taxon>
        <taxon>Agaricomycotina</taxon>
        <taxon>Agaricomycetes</taxon>
        <taxon>Agaricomycetidae</taxon>
        <taxon>Agaricales</taxon>
        <taxon>Agaricineae</taxon>
        <taxon>Agaricaceae</taxon>
        <taxon>Macrolepiota</taxon>
    </lineage>
</organism>
<dbReference type="OrthoDB" id="2997340at2759"/>
<evidence type="ECO:0000259" key="2">
    <source>
        <dbReference type="PROSITE" id="PS50158"/>
    </source>
</evidence>
<dbReference type="GO" id="GO:0008270">
    <property type="term" value="F:zinc ion binding"/>
    <property type="evidence" value="ECO:0007669"/>
    <property type="project" value="UniProtKB-KW"/>
</dbReference>
<evidence type="ECO:0000313" key="4">
    <source>
        <dbReference type="Proteomes" id="UP000807342"/>
    </source>
</evidence>
<evidence type="ECO:0000313" key="3">
    <source>
        <dbReference type="EMBL" id="KAF9440434.1"/>
    </source>
</evidence>
<dbReference type="Proteomes" id="UP000807342">
    <property type="component" value="Unassembled WGS sequence"/>
</dbReference>
<comment type="caution">
    <text evidence="3">The sequence shown here is derived from an EMBL/GenBank/DDBJ whole genome shotgun (WGS) entry which is preliminary data.</text>
</comment>
<dbReference type="GO" id="GO:0003676">
    <property type="term" value="F:nucleic acid binding"/>
    <property type="evidence" value="ECO:0007669"/>
    <property type="project" value="InterPro"/>
</dbReference>
<proteinExistence type="predicted"/>
<keyword evidence="1" id="KW-0863">Zinc-finger</keyword>
<accession>A0A9P5WWS0</accession>
<keyword evidence="4" id="KW-1185">Reference proteome</keyword>
<dbReference type="PROSITE" id="PS50158">
    <property type="entry name" value="ZF_CCHC"/>
    <property type="match status" value="1"/>
</dbReference>
<dbReference type="InterPro" id="IPR001878">
    <property type="entry name" value="Znf_CCHC"/>
</dbReference>